<dbReference type="PROSITE" id="PS00678">
    <property type="entry name" value="WD_REPEATS_1"/>
    <property type="match status" value="1"/>
</dbReference>
<evidence type="ECO:0000256" key="3">
    <source>
        <dbReference type="PROSITE-ProRule" id="PRU00221"/>
    </source>
</evidence>
<feature type="domain" description="Nucleoside phosphorylase" evidence="4">
    <location>
        <begin position="10"/>
        <end position="297"/>
    </location>
</feature>
<dbReference type="SUPFAM" id="SSF63829">
    <property type="entry name" value="Calcium-dependent phosphotriesterase"/>
    <property type="match status" value="1"/>
</dbReference>
<dbReference type="InterPro" id="IPR011047">
    <property type="entry name" value="Quinoprotein_ADH-like_sf"/>
</dbReference>
<organism evidence="6 7">
    <name type="scientific">Orbilia oligospora</name>
    <name type="common">Nematode-trapping fungus</name>
    <name type="synonym">Arthrobotrys oligospora</name>
    <dbReference type="NCBI Taxonomy" id="2813651"/>
    <lineage>
        <taxon>Eukaryota</taxon>
        <taxon>Fungi</taxon>
        <taxon>Dikarya</taxon>
        <taxon>Ascomycota</taxon>
        <taxon>Pezizomycotina</taxon>
        <taxon>Orbiliomycetes</taxon>
        <taxon>Orbiliales</taxon>
        <taxon>Orbiliaceae</taxon>
        <taxon>Orbilia</taxon>
    </lineage>
</organism>
<dbReference type="Proteomes" id="UP000475325">
    <property type="component" value="Unassembled WGS sequence"/>
</dbReference>
<dbReference type="GO" id="GO:0009116">
    <property type="term" value="P:nucleoside metabolic process"/>
    <property type="evidence" value="ECO:0007669"/>
    <property type="project" value="InterPro"/>
</dbReference>
<comment type="caution">
    <text evidence="6">The sequence shown here is derived from an EMBL/GenBank/DDBJ whole genome shotgun (WGS) entry which is preliminary data.</text>
</comment>
<reference evidence="6 7" key="1">
    <citation type="submission" date="2019-06" db="EMBL/GenBank/DDBJ databases">
        <authorList>
            <person name="Palmer J.M."/>
        </authorList>
    </citation>
    <scope>NUCLEOTIDE SEQUENCE [LARGE SCALE GENOMIC DNA]</scope>
    <source>
        <strain evidence="6 7">TWF102</strain>
    </source>
</reference>
<dbReference type="InterPro" id="IPR053137">
    <property type="entry name" value="NLR-like"/>
</dbReference>
<dbReference type="PROSITE" id="PS50082">
    <property type="entry name" value="WD_REPEATS_2"/>
    <property type="match status" value="3"/>
</dbReference>
<feature type="repeat" description="WD" evidence="3">
    <location>
        <begin position="1414"/>
        <end position="1445"/>
    </location>
</feature>
<evidence type="ECO:0000313" key="6">
    <source>
        <dbReference type="EMBL" id="KAF3106478.1"/>
    </source>
</evidence>
<dbReference type="SUPFAM" id="SSF53167">
    <property type="entry name" value="Purine and uridine phosphorylases"/>
    <property type="match status" value="1"/>
</dbReference>
<keyword evidence="2" id="KW-0677">Repeat</keyword>
<evidence type="ECO:0000259" key="4">
    <source>
        <dbReference type="Pfam" id="PF01048"/>
    </source>
</evidence>
<dbReference type="CDD" id="cd00200">
    <property type="entry name" value="WD40"/>
    <property type="match status" value="1"/>
</dbReference>
<accession>A0A7C8NH52</accession>
<dbReference type="InterPro" id="IPR001680">
    <property type="entry name" value="WD40_rpt"/>
</dbReference>
<dbReference type="PANTHER" id="PTHR46082">
    <property type="entry name" value="ATP/GTP-BINDING PROTEIN-RELATED"/>
    <property type="match status" value="1"/>
</dbReference>
<dbReference type="Gene3D" id="3.40.50.300">
    <property type="entry name" value="P-loop containing nucleotide triphosphate hydrolases"/>
    <property type="match status" value="1"/>
</dbReference>
<proteinExistence type="predicted"/>
<dbReference type="PROSITE" id="PS50294">
    <property type="entry name" value="WD_REPEATS_REGION"/>
    <property type="match status" value="2"/>
</dbReference>
<dbReference type="PANTHER" id="PTHR46082:SF11">
    <property type="entry name" value="AAA+ ATPASE DOMAIN-CONTAINING PROTEIN-RELATED"/>
    <property type="match status" value="1"/>
</dbReference>
<dbReference type="SMART" id="SM00320">
    <property type="entry name" value="WD40"/>
    <property type="match status" value="10"/>
</dbReference>
<dbReference type="InterPro" id="IPR056884">
    <property type="entry name" value="NPHP3-like_N"/>
</dbReference>
<dbReference type="InterPro" id="IPR027417">
    <property type="entry name" value="P-loop_NTPase"/>
</dbReference>
<feature type="repeat" description="WD" evidence="3">
    <location>
        <begin position="1258"/>
        <end position="1299"/>
    </location>
</feature>
<protein>
    <submittedName>
        <fullName evidence="6">Uncharacterized protein</fullName>
    </submittedName>
</protein>
<evidence type="ECO:0000256" key="1">
    <source>
        <dbReference type="ARBA" id="ARBA00022574"/>
    </source>
</evidence>
<evidence type="ECO:0000259" key="5">
    <source>
        <dbReference type="Pfam" id="PF24883"/>
    </source>
</evidence>
<gene>
    <name evidence="6" type="ORF">TWF102_001428</name>
</gene>
<name>A0A7C8NH52_ORBOL</name>
<dbReference type="InterPro" id="IPR035994">
    <property type="entry name" value="Nucleoside_phosphorylase_sf"/>
</dbReference>
<dbReference type="InterPro" id="IPR000845">
    <property type="entry name" value="Nucleoside_phosphorylase_d"/>
</dbReference>
<evidence type="ECO:0000313" key="7">
    <source>
        <dbReference type="Proteomes" id="UP000475325"/>
    </source>
</evidence>
<dbReference type="GO" id="GO:0003824">
    <property type="term" value="F:catalytic activity"/>
    <property type="evidence" value="ECO:0007669"/>
    <property type="project" value="InterPro"/>
</dbReference>
<dbReference type="Pfam" id="PF01048">
    <property type="entry name" value="PNP_UDP_1"/>
    <property type="match status" value="1"/>
</dbReference>
<feature type="repeat" description="WD" evidence="3">
    <location>
        <begin position="1346"/>
        <end position="1387"/>
    </location>
</feature>
<evidence type="ECO:0000256" key="2">
    <source>
        <dbReference type="ARBA" id="ARBA00022737"/>
    </source>
</evidence>
<dbReference type="Pfam" id="PF24883">
    <property type="entry name" value="NPHP3_N"/>
    <property type="match status" value="1"/>
</dbReference>
<sequence length="1604" mass="178664">MDQPSHESYTVACICPMGVELAAVEAMLDHIHEDPFSNKNSYTLGRMGAHNIVIAVMPEIGNNTAATVVTQLLNDFKSIRFGLLVGIGGGIPVEDEYDIRLGDVVVSKSTGSFGGVVQFDRGKILSGGTFERTGSLNKPPAVIAANVQKLQARHRREGNKLSTHLANMLVRHPHMKEEGEYFYQGSEHDRLFEATYNHQGGKTCRHCDQSKVIDREPRRNTSPRIYYGNIGSSNQVLKDAITRDKLQEDLGIICVEMEVAGLMDQFPCLVIRGICDYADSHKNKRWQSYAAATAAAYAKELLSIIPAQEIDATKQAIEALQISREQDRLLDILPCVKNAAYNSRLWEHSDRCLPDTRVELRKQILEWSEEPSSPPIFWLNGMAGTGKSTIARTIAEEFENKGQLAASFFFSRGSGNLSHAGEFVTTIAVQLANRSKPLKNYICEAVETDRSIASQALRTQWKQLVLLPVSKLHQNTPRARPFLFVVDALDECDGDDDITLLLQFFTGMEGIRVFITSRPETPIRLGFRNMKEIYHRDLALHEISRSIVDQDISTFFRVRFGKIIENSELLPLDWPGEGKIATLVRNAGGLFIYAATICRFIGTQSNQWPPQGLLEAFLPRDQNESGSKLGRSIPSASPTKELDAIYSQILYHSLKGTQEDEDKKTLAARFRQVVGPIVILSEPLSAAALAGLLGVNQDVIHWSLRHLHSVLNVPKDQDSDIRLLHPSFRDFLLDEKRCHDLQFWIDKKMAHQQLAACCLKRLSCSHSGLKLDICNLKHPGISIEEIDPSLATKTIPPEMQYACQYYAQHLQFSEEYQCDGSPVDIFLRRHFLHWLEALSLIGKISQAVHAIALLKSRVDIIGGPDLSDFLKDAHQFILYNLLMIKQSPLQVYCSALIFTDQRSLIRKNFTDEMQHWVKSAVTKYKSTRLIQVLKSDGLGLIQSLVSSPNGKIIASASPIYRAVVMLWDTATGAELQAIDTEGEWVKMIAFSVDSKSIVSVSRMSQMIVVWNIVTGTVVSRRGLFENLTENQKVAMGRIDDIFISADGNLAAVLSEDRGLHLCDTETGSFLLTLERYSSADEIVVEPIGISTSSKMIASGLEKNLRTTYKHSYTGIILWDTVTGAILRVLRSEGIQFGAGALAFSPNGEKLASVVGSTNKIKLWDTATGAILRARTHADDIYTLSFSPSGKTVALGGRVIKLWDIEADTLLKVDSDNRGVVRCLAFSPDSKVLVSTTTTESKIWFWDTAAMNDAVPQETEVHKSDVNIVVISPHGTMIASTGLDRTVRLWDAKTGTALHVHQCELGDVKVIKFSPDNEAVVYGTNLGSCVVLALSLVTGTFQVLWKVGGYYESITSIAVSPNSKMIACASDDGKIWLWDRATGAALQTFRGLESHSKRNPSSPTEPTDYTGLEHLAFSPDNKTVVLGSQYGTIGLWDTSTGAYLEVLNEVDIKYVKAVAISPDNRIIVSVLCPSDKPDWPQDVLKIWDLKTRRSSKIAWTLWYPRHLGMNRDDFRLAFTADNQRLETKCGLLEIQPRLDKKERPRLKLLDTRIPIRIEEGQISKDGKDYIQFPFYYKMSCFDFNFQHNILALGNGSGELTIIEFN</sequence>
<dbReference type="EMBL" id="WIQW01000012">
    <property type="protein sequence ID" value="KAF3106478.1"/>
    <property type="molecule type" value="Genomic_DNA"/>
</dbReference>
<feature type="domain" description="Nephrocystin 3-like N-terminal" evidence="5">
    <location>
        <begin position="362"/>
        <end position="518"/>
    </location>
</feature>
<dbReference type="Gene3D" id="2.130.10.10">
    <property type="entry name" value="YVTN repeat-like/Quinoprotein amine dehydrogenase"/>
    <property type="match status" value="4"/>
</dbReference>
<dbReference type="Pfam" id="PF00400">
    <property type="entry name" value="WD40"/>
    <property type="match status" value="4"/>
</dbReference>
<dbReference type="SUPFAM" id="SSF50998">
    <property type="entry name" value="Quinoprotein alcohol dehydrogenase-like"/>
    <property type="match status" value="1"/>
</dbReference>
<keyword evidence="1 3" id="KW-0853">WD repeat</keyword>
<dbReference type="Gene3D" id="3.40.50.1580">
    <property type="entry name" value="Nucleoside phosphorylase domain"/>
    <property type="match status" value="1"/>
</dbReference>
<dbReference type="InterPro" id="IPR015943">
    <property type="entry name" value="WD40/YVTN_repeat-like_dom_sf"/>
</dbReference>
<dbReference type="InterPro" id="IPR019775">
    <property type="entry name" value="WD40_repeat_CS"/>
</dbReference>
<dbReference type="SUPFAM" id="SSF52540">
    <property type="entry name" value="P-loop containing nucleoside triphosphate hydrolases"/>
    <property type="match status" value="1"/>
</dbReference>